<gene>
    <name evidence="2" type="ORF">P353_22745</name>
</gene>
<dbReference type="InterPro" id="IPR005625">
    <property type="entry name" value="PepSY-ass_TM"/>
</dbReference>
<reference evidence="2 3" key="1">
    <citation type="submission" date="2013-09" db="EMBL/GenBank/DDBJ databases">
        <title>High correlation between genotypes and phenotypes of environmental bacteria Comamonas testosteroni strains.</title>
        <authorList>
            <person name="Liu L."/>
            <person name="Zhu W."/>
            <person name="Xia X."/>
            <person name="Xu B."/>
            <person name="Luo M."/>
            <person name="Wang G."/>
        </authorList>
    </citation>
    <scope>NUCLEOTIDE SEQUENCE [LARGE SCALE GENOMIC DNA]</scope>
    <source>
        <strain evidence="2 3">JL40</strain>
    </source>
</reference>
<dbReference type="RefSeq" id="WP_034374484.1">
    <property type="nucleotide sequence ID" value="NZ_AWOR01000072.1"/>
</dbReference>
<dbReference type="Proteomes" id="UP000029553">
    <property type="component" value="Unassembled WGS sequence"/>
</dbReference>
<dbReference type="PANTHER" id="PTHR34219:SF6">
    <property type="entry name" value="BLR3280 PROTEIN"/>
    <property type="match status" value="1"/>
</dbReference>
<feature type="transmembrane region" description="Helical" evidence="1">
    <location>
        <begin position="472"/>
        <end position="493"/>
    </location>
</feature>
<evidence type="ECO:0000256" key="1">
    <source>
        <dbReference type="SAM" id="Phobius"/>
    </source>
</evidence>
<evidence type="ECO:0000313" key="3">
    <source>
        <dbReference type="Proteomes" id="UP000029553"/>
    </source>
</evidence>
<organism evidence="2 3">
    <name type="scientific">Comamonas testosteroni</name>
    <name type="common">Pseudomonas testosteroni</name>
    <dbReference type="NCBI Taxonomy" id="285"/>
    <lineage>
        <taxon>Bacteria</taxon>
        <taxon>Pseudomonadati</taxon>
        <taxon>Pseudomonadota</taxon>
        <taxon>Betaproteobacteria</taxon>
        <taxon>Burkholderiales</taxon>
        <taxon>Comamonadaceae</taxon>
        <taxon>Comamonas</taxon>
    </lineage>
</organism>
<feature type="transmembrane region" description="Helical" evidence="1">
    <location>
        <begin position="259"/>
        <end position="280"/>
    </location>
</feature>
<keyword evidence="1" id="KW-0472">Membrane</keyword>
<dbReference type="Pfam" id="PF03929">
    <property type="entry name" value="PepSY_TM"/>
    <property type="match status" value="1"/>
</dbReference>
<evidence type="ECO:0000313" key="2">
    <source>
        <dbReference type="EMBL" id="KGH26203.1"/>
    </source>
</evidence>
<accession>A0A096F909</accession>
<feature type="transmembrane region" description="Helical" evidence="1">
    <location>
        <begin position="20"/>
        <end position="41"/>
    </location>
</feature>
<name>A0A096F909_COMTE</name>
<feature type="transmembrane region" description="Helical" evidence="1">
    <location>
        <begin position="211"/>
        <end position="238"/>
    </location>
</feature>
<dbReference type="PANTHER" id="PTHR34219">
    <property type="entry name" value="IRON-REGULATED INNER MEMBRANE PROTEIN-RELATED"/>
    <property type="match status" value="1"/>
</dbReference>
<proteinExistence type="predicted"/>
<keyword evidence="1" id="KW-0812">Transmembrane</keyword>
<dbReference type="EMBL" id="AWOR01000072">
    <property type="protein sequence ID" value="KGH26203.1"/>
    <property type="molecule type" value="Genomic_DNA"/>
</dbReference>
<sequence length="506" mass="56855">MWTSAHAKRLVFLVHRWTGVGACVLMALWLFSGVVMLFVGYPKLQPVERLQALPSLNSDQSYLLPVEAALKQSQSADKVQQIMLTTIAGRPSYRLREADGTLRVVDAGTGVVVPPPDDAAALRSAQVFLSGANGVLQGRTQDDRWTHSASLDPHRPLIKVLMDDSASSLLYISSTTAEVVMDVTRHQRYWNYVGAWLHWVYMLREGSKDPVWSWLVIGLSALGTVSAIAGALVGIWRWRFSGRYKSGARTPYREFQMRWHHITGLVFGVMMICWIFSGLMSMNPLGIFSPQGPRPDLRAYQHASPGSNPFRLTTHEALTLLGAEGFDTREVEWKVLDGQPYLLAFNGLGQTRVLSASLSAPQVERGLARSRLEQAAKKLFPFAIRSTTLLNEYDAYYYRRGEASMYSAAARDLPVLRMQFEDPGNTIVYISPDSGDVVLSLDQRQRTGRWLFNFLHSWDLPRMLHHAWPRDAILVLLSIGALALALTGIVLGYRRLKLFIGHRRRF</sequence>
<dbReference type="AlphaFoldDB" id="A0A096F909"/>
<protein>
    <submittedName>
        <fullName evidence="2">Peptidase</fullName>
    </submittedName>
</protein>
<comment type="caution">
    <text evidence="2">The sequence shown here is derived from an EMBL/GenBank/DDBJ whole genome shotgun (WGS) entry which is preliminary data.</text>
</comment>
<keyword evidence="1" id="KW-1133">Transmembrane helix</keyword>